<evidence type="ECO:0000256" key="9">
    <source>
        <dbReference type="RuleBase" id="RU004189"/>
    </source>
</evidence>
<organism evidence="12 13">
    <name type="scientific">Propioniciclava coleopterorum</name>
    <dbReference type="NCBI Taxonomy" id="2714937"/>
    <lineage>
        <taxon>Bacteria</taxon>
        <taxon>Bacillati</taxon>
        <taxon>Actinomycetota</taxon>
        <taxon>Actinomycetes</taxon>
        <taxon>Propionibacteriales</taxon>
        <taxon>Propionibacteriaceae</taxon>
        <taxon>Propioniciclava</taxon>
    </lineage>
</organism>
<feature type="binding site" evidence="8">
    <location>
        <position position="74"/>
    </location>
    <ligand>
        <name>Zn(2+)</name>
        <dbReference type="ChEBI" id="CHEBI:29105"/>
    </ligand>
</feature>
<dbReference type="GO" id="GO:0008270">
    <property type="term" value="F:zinc ion binding"/>
    <property type="evidence" value="ECO:0007669"/>
    <property type="project" value="InterPro"/>
</dbReference>
<dbReference type="Pfam" id="PF01238">
    <property type="entry name" value="PMI_typeI_C"/>
    <property type="match status" value="1"/>
</dbReference>
<dbReference type="RefSeq" id="WP_166230890.1">
    <property type="nucleotide sequence ID" value="NZ_CP049865.1"/>
</dbReference>
<dbReference type="GO" id="GO:0005829">
    <property type="term" value="C:cytosol"/>
    <property type="evidence" value="ECO:0007669"/>
    <property type="project" value="TreeGrafter"/>
</dbReference>
<dbReference type="GO" id="GO:0009298">
    <property type="term" value="P:GDP-mannose biosynthetic process"/>
    <property type="evidence" value="ECO:0007669"/>
    <property type="project" value="InterPro"/>
</dbReference>
<dbReference type="KEGG" id="prv:G7070_00410"/>
<evidence type="ECO:0000256" key="2">
    <source>
        <dbReference type="ARBA" id="ARBA00010772"/>
    </source>
</evidence>
<keyword evidence="4 8" id="KW-0479">Metal-binding</keyword>
<dbReference type="PROSITE" id="PS00965">
    <property type="entry name" value="PMI_I_1"/>
    <property type="match status" value="1"/>
</dbReference>
<comment type="similarity">
    <text evidence="2 9">Belongs to the mannose-6-phosphate isomerase type 1 family.</text>
</comment>
<keyword evidence="6 12" id="KW-0413">Isomerase</keyword>
<dbReference type="InterPro" id="IPR001250">
    <property type="entry name" value="Man6P_Isoase-1"/>
</dbReference>
<dbReference type="PANTHER" id="PTHR10309">
    <property type="entry name" value="MANNOSE-6-PHOSPHATE ISOMERASE"/>
    <property type="match status" value="1"/>
</dbReference>
<dbReference type="InterPro" id="IPR046456">
    <property type="entry name" value="PMI_typeI_C"/>
</dbReference>
<evidence type="ECO:0000256" key="8">
    <source>
        <dbReference type="PIRSR" id="PIRSR001480-2"/>
    </source>
</evidence>
<dbReference type="PANTHER" id="PTHR10309:SF0">
    <property type="entry name" value="MANNOSE-6-PHOSPHATE ISOMERASE"/>
    <property type="match status" value="1"/>
</dbReference>
<feature type="binding site" evidence="8">
    <location>
        <position position="39"/>
    </location>
    <ligand>
        <name>Zn(2+)</name>
        <dbReference type="ChEBI" id="CHEBI:29105"/>
    </ligand>
</feature>
<protein>
    <recommendedName>
        <fullName evidence="3">mannose-6-phosphate isomerase</fullName>
        <ecNumber evidence="3">5.3.1.8</ecNumber>
    </recommendedName>
</protein>
<dbReference type="GO" id="GO:0004476">
    <property type="term" value="F:mannose-6-phosphate isomerase activity"/>
    <property type="evidence" value="ECO:0007669"/>
    <property type="project" value="UniProtKB-EC"/>
</dbReference>
<feature type="binding site" evidence="8">
    <location>
        <position position="204"/>
    </location>
    <ligand>
        <name>Zn(2+)</name>
        <dbReference type="ChEBI" id="CHEBI:29105"/>
    </ligand>
</feature>
<dbReference type="CDD" id="cd07011">
    <property type="entry name" value="cupin_PMI_type_I_N"/>
    <property type="match status" value="1"/>
</dbReference>
<dbReference type="GO" id="GO:0005975">
    <property type="term" value="P:carbohydrate metabolic process"/>
    <property type="evidence" value="ECO:0007669"/>
    <property type="project" value="InterPro"/>
</dbReference>
<dbReference type="Proteomes" id="UP000501058">
    <property type="component" value="Chromosome"/>
</dbReference>
<feature type="domain" description="Phosphomannose isomerase type I catalytic" evidence="11">
    <location>
        <begin position="17"/>
        <end position="89"/>
    </location>
</feature>
<evidence type="ECO:0000313" key="12">
    <source>
        <dbReference type="EMBL" id="QIK71022.1"/>
    </source>
</evidence>
<dbReference type="PRINTS" id="PR00714">
    <property type="entry name" value="MAN6PISMRASE"/>
</dbReference>
<proteinExistence type="inferred from homology"/>
<comment type="catalytic activity">
    <reaction evidence="1">
        <text>D-mannose 6-phosphate = D-fructose 6-phosphate</text>
        <dbReference type="Rhea" id="RHEA:12356"/>
        <dbReference type="ChEBI" id="CHEBI:58735"/>
        <dbReference type="ChEBI" id="CHEBI:61527"/>
        <dbReference type="EC" id="5.3.1.8"/>
    </reaction>
</comment>
<keyword evidence="5 8" id="KW-0862">Zinc</keyword>
<sequence>MLRREPGLAGERAWAVGNGQFPFLMKLLAAARPLSLQVHPTREQAAAGHAREDAHGLSVADPTRSYKDVNHKPEIIVAITPFRALCGFRAPARSAEELRALLGSDADAEAARRLLTALDRADEGAALEEALVAILSPDTGMERVAETVVAAARHGDAPAGSSAETVRLVADAYGADPGVLVALLLNRVDLLPGEALFLDAGHVHAYLSGLGLEAMATSDNVLRGGLTSKHVDVPGLVEIVSFAPAVPHRITPVVSRADGVTVTSYAAPVPDFSVHVIDGEGGARTLEALTGPSVLVVTAGALTFGVGEEELVLPRGAAAFQAVGDPLRVLAGRGRAYLTTLGSA</sequence>
<dbReference type="InterPro" id="IPR046457">
    <property type="entry name" value="PMI_typeI_cat"/>
</dbReference>
<evidence type="ECO:0000259" key="11">
    <source>
        <dbReference type="Pfam" id="PF20511"/>
    </source>
</evidence>
<dbReference type="AlphaFoldDB" id="A0A6G7Y2I7"/>
<accession>A0A6G7Y2I7</accession>
<evidence type="ECO:0000256" key="3">
    <source>
        <dbReference type="ARBA" id="ARBA00011956"/>
    </source>
</evidence>
<dbReference type="EC" id="5.3.1.8" evidence="3"/>
<feature type="domain" description="Phosphomannose isomerase type I C-terminal" evidence="10">
    <location>
        <begin position="267"/>
        <end position="304"/>
    </location>
</feature>
<dbReference type="SUPFAM" id="SSF51182">
    <property type="entry name" value="RmlC-like cupins"/>
    <property type="match status" value="1"/>
</dbReference>
<dbReference type="InterPro" id="IPR016305">
    <property type="entry name" value="Mannose-6-P_Isomerase"/>
</dbReference>
<dbReference type="InterPro" id="IPR014710">
    <property type="entry name" value="RmlC-like_jellyroll"/>
</dbReference>
<name>A0A6G7Y2I7_9ACTN</name>
<dbReference type="Gene3D" id="1.10.441.10">
    <property type="entry name" value="Phosphomannose Isomerase, domain 2"/>
    <property type="match status" value="1"/>
</dbReference>
<dbReference type="Pfam" id="PF20511">
    <property type="entry name" value="PMI_typeI_cat"/>
    <property type="match status" value="1"/>
</dbReference>
<evidence type="ECO:0000313" key="13">
    <source>
        <dbReference type="Proteomes" id="UP000501058"/>
    </source>
</evidence>
<dbReference type="InterPro" id="IPR018050">
    <property type="entry name" value="Pmannose_isomerase-type1_CS"/>
</dbReference>
<evidence type="ECO:0000256" key="1">
    <source>
        <dbReference type="ARBA" id="ARBA00000757"/>
    </source>
</evidence>
<reference evidence="12 13" key="1">
    <citation type="submission" date="2020-03" db="EMBL/GenBank/DDBJ databases">
        <title>Propioniciclava sp. nov., isolated from Hydrophilus acuminatus.</title>
        <authorList>
            <person name="Hyun D.-W."/>
            <person name="Bae J.-W."/>
        </authorList>
    </citation>
    <scope>NUCLEOTIDE SEQUENCE [LARGE SCALE GENOMIC DNA]</scope>
    <source>
        <strain evidence="12 13">HDW11</strain>
    </source>
</reference>
<dbReference type="EMBL" id="CP049865">
    <property type="protein sequence ID" value="QIK71022.1"/>
    <property type="molecule type" value="Genomic_DNA"/>
</dbReference>
<dbReference type="InterPro" id="IPR011051">
    <property type="entry name" value="RmlC_Cupin_sf"/>
</dbReference>
<gene>
    <name evidence="12" type="primary">manA</name>
    <name evidence="12" type="ORF">G7070_00410</name>
</gene>
<dbReference type="NCBIfam" id="TIGR00218">
    <property type="entry name" value="manA"/>
    <property type="match status" value="1"/>
</dbReference>
<evidence type="ECO:0000259" key="10">
    <source>
        <dbReference type="Pfam" id="PF01238"/>
    </source>
</evidence>
<feature type="active site" evidence="7">
    <location>
        <position position="223"/>
    </location>
</feature>
<evidence type="ECO:0000256" key="4">
    <source>
        <dbReference type="ARBA" id="ARBA00022723"/>
    </source>
</evidence>
<evidence type="ECO:0000256" key="7">
    <source>
        <dbReference type="PIRSR" id="PIRSR001480-1"/>
    </source>
</evidence>
<dbReference type="PIRSF" id="PIRSF001480">
    <property type="entry name" value="Mannose-6-phosphate_isomerase"/>
    <property type="match status" value="1"/>
</dbReference>
<keyword evidence="13" id="KW-1185">Reference proteome</keyword>
<comment type="cofactor">
    <cofactor evidence="8">
        <name>Zn(2+)</name>
        <dbReference type="ChEBI" id="CHEBI:29105"/>
    </cofactor>
    <text evidence="8">Binds 1 zinc ion per subunit.</text>
</comment>
<dbReference type="Gene3D" id="2.60.120.10">
    <property type="entry name" value="Jelly Rolls"/>
    <property type="match status" value="2"/>
</dbReference>
<evidence type="ECO:0000256" key="6">
    <source>
        <dbReference type="ARBA" id="ARBA00023235"/>
    </source>
</evidence>
<feature type="binding site" evidence="8">
    <location>
        <position position="37"/>
    </location>
    <ligand>
        <name>Zn(2+)</name>
        <dbReference type="ChEBI" id="CHEBI:29105"/>
    </ligand>
</feature>
<evidence type="ECO:0000256" key="5">
    <source>
        <dbReference type="ARBA" id="ARBA00022833"/>
    </source>
</evidence>